<dbReference type="InterPro" id="IPR010432">
    <property type="entry name" value="RDD"/>
</dbReference>
<proteinExistence type="predicted"/>
<evidence type="ECO:0000256" key="5">
    <source>
        <dbReference type="ARBA" id="ARBA00023136"/>
    </source>
</evidence>
<sequence length="181" mass="20687">MEEETNQRPAVGPVTQLLEKKQRQHQFHDYPDYFYAGFWIRFFAYLLDLACITALIGIIIGFPANLIGVSKSEELLSLYGFLSLLVYLAYFILLTKLNHGQTIGKMVFGIRVICFEEEELSWPTVLVREGACRFVLRGSIFMLGYLVTIFTPNKQHIGDYFSDTSVVTLNLLAAREGFVQK</sequence>
<keyword evidence="2" id="KW-1003">Cell membrane</keyword>
<evidence type="ECO:0000313" key="8">
    <source>
        <dbReference type="EMBL" id="MDT2538908.1"/>
    </source>
</evidence>
<feature type="transmembrane region" description="Helical" evidence="6">
    <location>
        <begin position="76"/>
        <end position="95"/>
    </location>
</feature>
<evidence type="ECO:0000256" key="3">
    <source>
        <dbReference type="ARBA" id="ARBA00022692"/>
    </source>
</evidence>
<evidence type="ECO:0000256" key="2">
    <source>
        <dbReference type="ARBA" id="ARBA00022475"/>
    </source>
</evidence>
<dbReference type="PANTHER" id="PTHR36115">
    <property type="entry name" value="PROLINE-RICH ANTIGEN HOMOLOG-RELATED"/>
    <property type="match status" value="1"/>
</dbReference>
<dbReference type="AlphaFoldDB" id="A0AAW8SXW1"/>
<reference evidence="8" key="1">
    <citation type="submission" date="2023-03" db="EMBL/GenBank/DDBJ databases">
        <authorList>
            <person name="Shen W."/>
            <person name="Cai J."/>
        </authorList>
    </citation>
    <scope>NUCLEOTIDE SEQUENCE</scope>
    <source>
        <strain evidence="8">B646-2</strain>
    </source>
</reference>
<comment type="caution">
    <text evidence="8">The sequence shown here is derived from an EMBL/GenBank/DDBJ whole genome shotgun (WGS) entry which is preliminary data.</text>
</comment>
<accession>A0AAW8SXW1</accession>
<protein>
    <submittedName>
        <fullName evidence="8">RDD family protein</fullName>
    </submittedName>
</protein>
<dbReference type="InterPro" id="IPR051791">
    <property type="entry name" value="Pra-immunoreactive"/>
</dbReference>
<feature type="domain" description="RDD" evidence="7">
    <location>
        <begin position="35"/>
        <end position="162"/>
    </location>
</feature>
<keyword evidence="4 6" id="KW-1133">Transmembrane helix</keyword>
<evidence type="ECO:0000256" key="1">
    <source>
        <dbReference type="ARBA" id="ARBA00004651"/>
    </source>
</evidence>
<feature type="transmembrane region" description="Helical" evidence="6">
    <location>
        <begin position="42"/>
        <end position="64"/>
    </location>
</feature>
<comment type="subcellular location">
    <subcellularLocation>
        <location evidence="1">Cell membrane</location>
        <topology evidence="1">Multi-pass membrane protein</topology>
    </subcellularLocation>
</comment>
<dbReference type="EMBL" id="JARPXM010000012">
    <property type="protein sequence ID" value="MDT2538908.1"/>
    <property type="molecule type" value="Genomic_DNA"/>
</dbReference>
<evidence type="ECO:0000256" key="6">
    <source>
        <dbReference type="SAM" id="Phobius"/>
    </source>
</evidence>
<gene>
    <name evidence="8" type="ORF">P7D78_12300</name>
</gene>
<dbReference type="Pfam" id="PF06271">
    <property type="entry name" value="RDD"/>
    <property type="match status" value="1"/>
</dbReference>
<dbReference type="GO" id="GO:0005886">
    <property type="term" value="C:plasma membrane"/>
    <property type="evidence" value="ECO:0007669"/>
    <property type="project" value="UniProtKB-SubCell"/>
</dbReference>
<evidence type="ECO:0000256" key="4">
    <source>
        <dbReference type="ARBA" id="ARBA00022989"/>
    </source>
</evidence>
<keyword evidence="5 6" id="KW-0472">Membrane</keyword>
<keyword evidence="3 6" id="KW-0812">Transmembrane</keyword>
<evidence type="ECO:0000313" key="9">
    <source>
        <dbReference type="Proteomes" id="UP001249240"/>
    </source>
</evidence>
<dbReference type="PANTHER" id="PTHR36115:SF9">
    <property type="entry name" value="LMO1584 PROTEIN"/>
    <property type="match status" value="1"/>
</dbReference>
<name>A0AAW8SXW1_9ENTE</name>
<dbReference type="RefSeq" id="WP_010745003.1">
    <property type="nucleotide sequence ID" value="NZ_BAAAXM010000011.1"/>
</dbReference>
<evidence type="ECO:0000259" key="7">
    <source>
        <dbReference type="Pfam" id="PF06271"/>
    </source>
</evidence>
<dbReference type="Proteomes" id="UP001249240">
    <property type="component" value="Unassembled WGS sequence"/>
</dbReference>
<organism evidence="8 9">
    <name type="scientific">Enterococcus raffinosus</name>
    <dbReference type="NCBI Taxonomy" id="71452"/>
    <lineage>
        <taxon>Bacteria</taxon>
        <taxon>Bacillati</taxon>
        <taxon>Bacillota</taxon>
        <taxon>Bacilli</taxon>
        <taxon>Lactobacillales</taxon>
        <taxon>Enterococcaceae</taxon>
        <taxon>Enterococcus</taxon>
    </lineage>
</organism>